<keyword evidence="5 8" id="KW-0560">Oxidoreductase</keyword>
<dbReference type="InterPro" id="IPR017972">
    <property type="entry name" value="Cyt_P450_CS"/>
</dbReference>
<evidence type="ECO:0000256" key="8">
    <source>
        <dbReference type="RuleBase" id="RU000461"/>
    </source>
</evidence>
<dbReference type="InterPro" id="IPR036396">
    <property type="entry name" value="Cyt_P450_sf"/>
</dbReference>
<evidence type="ECO:0000256" key="3">
    <source>
        <dbReference type="ARBA" id="ARBA00022617"/>
    </source>
</evidence>
<dbReference type="GO" id="GO:0005506">
    <property type="term" value="F:iron ion binding"/>
    <property type="evidence" value="ECO:0007669"/>
    <property type="project" value="InterPro"/>
</dbReference>
<dbReference type="GO" id="GO:0004497">
    <property type="term" value="F:monooxygenase activity"/>
    <property type="evidence" value="ECO:0007669"/>
    <property type="project" value="UniProtKB-KW"/>
</dbReference>
<dbReference type="Gene3D" id="1.10.630.10">
    <property type="entry name" value="Cytochrome P450"/>
    <property type="match status" value="1"/>
</dbReference>
<evidence type="ECO:0000256" key="4">
    <source>
        <dbReference type="ARBA" id="ARBA00022723"/>
    </source>
</evidence>
<dbReference type="InterPro" id="IPR050476">
    <property type="entry name" value="Insect_CytP450_Detox"/>
</dbReference>
<comment type="cofactor">
    <cofactor evidence="1">
        <name>heme</name>
        <dbReference type="ChEBI" id="CHEBI:30413"/>
    </cofactor>
</comment>
<evidence type="ECO:0000256" key="5">
    <source>
        <dbReference type="ARBA" id="ARBA00023002"/>
    </source>
</evidence>
<evidence type="ECO:0000256" key="1">
    <source>
        <dbReference type="ARBA" id="ARBA00001971"/>
    </source>
</evidence>
<dbReference type="WBParaSite" id="PSU_v2.g202.t1">
    <property type="protein sequence ID" value="PSU_v2.g202.t1"/>
    <property type="gene ID" value="PSU_v2.g202"/>
</dbReference>
<evidence type="ECO:0000256" key="2">
    <source>
        <dbReference type="ARBA" id="ARBA00010617"/>
    </source>
</evidence>
<reference evidence="10" key="1">
    <citation type="submission" date="2022-11" db="UniProtKB">
        <authorList>
            <consortium name="WormBaseParasite"/>
        </authorList>
    </citation>
    <scope>IDENTIFICATION</scope>
</reference>
<keyword evidence="3 8" id="KW-0349">Heme</keyword>
<keyword evidence="4 8" id="KW-0479">Metal-binding</keyword>
<dbReference type="GO" id="GO:0016705">
    <property type="term" value="F:oxidoreductase activity, acting on paired donors, with incorporation or reduction of molecular oxygen"/>
    <property type="evidence" value="ECO:0007669"/>
    <property type="project" value="InterPro"/>
</dbReference>
<dbReference type="PROSITE" id="PS00086">
    <property type="entry name" value="CYTOCHROME_P450"/>
    <property type="match status" value="1"/>
</dbReference>
<evidence type="ECO:0000256" key="6">
    <source>
        <dbReference type="ARBA" id="ARBA00023004"/>
    </source>
</evidence>
<evidence type="ECO:0000313" key="9">
    <source>
        <dbReference type="Proteomes" id="UP000887577"/>
    </source>
</evidence>
<keyword evidence="9" id="KW-1185">Reference proteome</keyword>
<protein>
    <submittedName>
        <fullName evidence="10">Cytochrome P450</fullName>
    </submittedName>
</protein>
<dbReference type="PANTHER" id="PTHR24292:SF54">
    <property type="entry name" value="CYP9F3-RELATED"/>
    <property type="match status" value="1"/>
</dbReference>
<comment type="similarity">
    <text evidence="2 8">Belongs to the cytochrome P450 family.</text>
</comment>
<dbReference type="InterPro" id="IPR001128">
    <property type="entry name" value="Cyt_P450"/>
</dbReference>
<name>A0A914YLG3_9BILA</name>
<dbReference type="PANTHER" id="PTHR24292">
    <property type="entry name" value="CYTOCHROME P450"/>
    <property type="match status" value="1"/>
</dbReference>
<dbReference type="Proteomes" id="UP000887577">
    <property type="component" value="Unplaced"/>
</dbReference>
<sequence>MFDDPMAWLPFGSDPRICLGMRLAYMEEKAFMIGILKKFDIHTNSSTPKHLKLYGALVVAPESVNVKFVGRF</sequence>
<evidence type="ECO:0000256" key="7">
    <source>
        <dbReference type="ARBA" id="ARBA00023033"/>
    </source>
</evidence>
<organism evidence="9 10">
    <name type="scientific">Panagrolaimus superbus</name>
    <dbReference type="NCBI Taxonomy" id="310955"/>
    <lineage>
        <taxon>Eukaryota</taxon>
        <taxon>Metazoa</taxon>
        <taxon>Ecdysozoa</taxon>
        <taxon>Nematoda</taxon>
        <taxon>Chromadorea</taxon>
        <taxon>Rhabditida</taxon>
        <taxon>Tylenchina</taxon>
        <taxon>Panagrolaimomorpha</taxon>
        <taxon>Panagrolaimoidea</taxon>
        <taxon>Panagrolaimidae</taxon>
        <taxon>Panagrolaimus</taxon>
    </lineage>
</organism>
<proteinExistence type="inferred from homology"/>
<evidence type="ECO:0000313" key="10">
    <source>
        <dbReference type="WBParaSite" id="PSU_v2.g202.t1"/>
    </source>
</evidence>
<keyword evidence="7 8" id="KW-0503">Monooxygenase</keyword>
<dbReference type="GO" id="GO:0020037">
    <property type="term" value="F:heme binding"/>
    <property type="evidence" value="ECO:0007669"/>
    <property type="project" value="InterPro"/>
</dbReference>
<accession>A0A914YLG3</accession>
<keyword evidence="6 8" id="KW-0408">Iron</keyword>
<dbReference type="Pfam" id="PF00067">
    <property type="entry name" value="p450"/>
    <property type="match status" value="1"/>
</dbReference>
<dbReference type="SUPFAM" id="SSF48264">
    <property type="entry name" value="Cytochrome P450"/>
    <property type="match status" value="1"/>
</dbReference>
<dbReference type="AlphaFoldDB" id="A0A914YLG3"/>